<evidence type="ECO:0000256" key="1">
    <source>
        <dbReference type="SAM" id="Phobius"/>
    </source>
</evidence>
<evidence type="ECO:0000313" key="3">
    <source>
        <dbReference type="Proteomes" id="UP000288096"/>
    </source>
</evidence>
<dbReference type="InterPro" id="IPR043129">
    <property type="entry name" value="ATPase_NBD"/>
</dbReference>
<organism evidence="2 3">
    <name type="scientific">Desulfonema ishimotonii</name>
    <dbReference type="NCBI Taxonomy" id="45657"/>
    <lineage>
        <taxon>Bacteria</taxon>
        <taxon>Pseudomonadati</taxon>
        <taxon>Thermodesulfobacteriota</taxon>
        <taxon>Desulfobacteria</taxon>
        <taxon>Desulfobacterales</taxon>
        <taxon>Desulfococcaceae</taxon>
        <taxon>Desulfonema</taxon>
    </lineage>
</organism>
<dbReference type="Pfam" id="PF11104">
    <property type="entry name" value="PilM_2"/>
    <property type="match status" value="1"/>
</dbReference>
<name>A0A401G4E1_9BACT</name>
<accession>A0A401G4E1</accession>
<feature type="transmembrane region" description="Helical" evidence="1">
    <location>
        <begin position="323"/>
        <end position="344"/>
    </location>
</feature>
<evidence type="ECO:0000313" key="2">
    <source>
        <dbReference type="EMBL" id="GBC64061.1"/>
    </source>
</evidence>
<keyword evidence="3" id="KW-1185">Reference proteome</keyword>
<dbReference type="Gene3D" id="3.30.1490.300">
    <property type="match status" value="1"/>
</dbReference>
<proteinExistence type="predicted"/>
<dbReference type="PANTHER" id="PTHR32432:SF3">
    <property type="entry name" value="ETHANOLAMINE UTILIZATION PROTEIN EUTJ"/>
    <property type="match status" value="1"/>
</dbReference>
<protein>
    <recommendedName>
        <fullName evidence="4">GspL periplasmic domain-containing protein</fullName>
    </recommendedName>
</protein>
<sequence length="495" mass="55151">MSRKILGIDIRHDAVSAVLLSSSMRDHQVEEFKHIPLARDATAPDRRAALADIRHHMGAEEAACVTSFPPDAVSYRNIEVPFRGEKRISKVLPFELESMVPFSVEDLVIDFHALTLSESEGSTPLLTASTEKPALIAYLDTLKSEGIDPESVKIGGYPAAALSVPDMDEGVFLDVGNSRSSVFIISAGQILFARTFSLTLASGEPGTARLCRNVLQTLMAFEENFSQDFSPAELRITGFGLRLLGDGHEREMADRLNLRVSRLDLVRSTPHVSIRNELRASWQPCDMDNALALALAESQGKNGLNFRKGEFSKQKKWANWRSSLIRIGIFSGILLTLLFLNAFISTWRLEKKLAVLDTRIRDVFHAALPDVRRVVDPVHQLQIAIEETRKKTLLEGDISDIRAIDLLRIMSEQISEKTDVRLTRLVITPGSITISGDTDTFNSVNEVQTQLGTASVLKKVTIVSTENDPKTKRIRFKLKVDLREKQNRNQVKTTP</sequence>
<dbReference type="OrthoDB" id="5431056at2"/>
<dbReference type="Proteomes" id="UP000288096">
    <property type="component" value="Unassembled WGS sequence"/>
</dbReference>
<keyword evidence="1" id="KW-0812">Transmembrane</keyword>
<evidence type="ECO:0008006" key="4">
    <source>
        <dbReference type="Google" id="ProtNLM"/>
    </source>
</evidence>
<dbReference type="AlphaFoldDB" id="A0A401G4E1"/>
<gene>
    <name evidence="2" type="ORF">DENIS_5062</name>
</gene>
<dbReference type="Pfam" id="PF05137">
    <property type="entry name" value="PilN"/>
    <property type="match status" value="1"/>
</dbReference>
<dbReference type="InterPro" id="IPR007813">
    <property type="entry name" value="PilN"/>
</dbReference>
<dbReference type="EMBL" id="BEXT01000001">
    <property type="protein sequence ID" value="GBC64061.1"/>
    <property type="molecule type" value="Genomic_DNA"/>
</dbReference>
<dbReference type="Gene3D" id="3.30.420.40">
    <property type="match status" value="2"/>
</dbReference>
<dbReference type="InterPro" id="IPR050696">
    <property type="entry name" value="FtsA/MreB"/>
</dbReference>
<keyword evidence="1" id="KW-0472">Membrane</keyword>
<comment type="caution">
    <text evidence="2">The sequence shown here is derived from an EMBL/GenBank/DDBJ whole genome shotgun (WGS) entry which is preliminary data.</text>
</comment>
<keyword evidence="1" id="KW-1133">Transmembrane helix</keyword>
<dbReference type="PANTHER" id="PTHR32432">
    <property type="entry name" value="CELL DIVISION PROTEIN FTSA-RELATED"/>
    <property type="match status" value="1"/>
</dbReference>
<dbReference type="SUPFAM" id="SSF53067">
    <property type="entry name" value="Actin-like ATPase domain"/>
    <property type="match status" value="1"/>
</dbReference>
<reference evidence="3" key="1">
    <citation type="submission" date="2017-11" db="EMBL/GenBank/DDBJ databases">
        <authorList>
            <person name="Watanabe M."/>
            <person name="Kojima H."/>
        </authorList>
    </citation>
    <scope>NUCLEOTIDE SEQUENCE [LARGE SCALE GENOMIC DNA]</scope>
    <source>
        <strain evidence="3">Tokyo 01</strain>
    </source>
</reference>
<reference evidence="3" key="2">
    <citation type="submission" date="2019-01" db="EMBL/GenBank/DDBJ databases">
        <title>Genome sequence of Desulfonema ishimotonii strain Tokyo 01.</title>
        <authorList>
            <person name="Fukui M."/>
        </authorList>
    </citation>
    <scope>NUCLEOTIDE SEQUENCE [LARGE SCALE GENOMIC DNA]</scope>
    <source>
        <strain evidence="3">Tokyo 01</strain>
    </source>
</reference>
<dbReference type="RefSeq" id="WP_124331066.1">
    <property type="nucleotide sequence ID" value="NZ_BEXT01000001.1"/>
</dbReference>
<dbReference type="InterPro" id="IPR005883">
    <property type="entry name" value="PilM"/>
</dbReference>